<dbReference type="PANTHER" id="PTHR34203:SF15">
    <property type="entry name" value="SLL1173 PROTEIN"/>
    <property type="match status" value="1"/>
</dbReference>
<dbReference type="EMBL" id="LFNG01000016">
    <property type="protein sequence ID" value="KMQ70547.1"/>
    <property type="molecule type" value="Genomic_DNA"/>
</dbReference>
<dbReference type="PANTHER" id="PTHR34203">
    <property type="entry name" value="METHYLTRANSFERASE, FKBM FAMILY PROTEIN"/>
    <property type="match status" value="1"/>
</dbReference>
<dbReference type="AlphaFoldDB" id="A0A0J7IX63"/>
<dbReference type="InterPro" id="IPR052514">
    <property type="entry name" value="SAM-dependent_MTase"/>
</dbReference>
<dbReference type="InterPro" id="IPR006342">
    <property type="entry name" value="FkbM_mtfrase"/>
</dbReference>
<dbReference type="GO" id="GO:0008168">
    <property type="term" value="F:methyltransferase activity"/>
    <property type="evidence" value="ECO:0007669"/>
    <property type="project" value="UniProtKB-KW"/>
</dbReference>
<keyword evidence="2" id="KW-0808">Transferase</keyword>
<dbReference type="RefSeq" id="WP_048500193.1">
    <property type="nucleotide sequence ID" value="NZ_LFNG01000016.1"/>
</dbReference>
<organism evidence="2 3">
    <name type="scientific">Chryseobacterium koreense CCUG 49689</name>
    <dbReference type="NCBI Taxonomy" id="1304281"/>
    <lineage>
        <taxon>Bacteria</taxon>
        <taxon>Pseudomonadati</taxon>
        <taxon>Bacteroidota</taxon>
        <taxon>Flavobacteriia</taxon>
        <taxon>Flavobacteriales</taxon>
        <taxon>Weeksellaceae</taxon>
        <taxon>Chryseobacterium group</taxon>
        <taxon>Chryseobacterium</taxon>
    </lineage>
</organism>
<dbReference type="Gene3D" id="3.40.50.150">
    <property type="entry name" value="Vaccinia Virus protein VP39"/>
    <property type="match status" value="1"/>
</dbReference>
<dbReference type="PATRIC" id="fig|1304281.5.peg.2474"/>
<keyword evidence="3" id="KW-1185">Reference proteome</keyword>
<dbReference type="STRING" id="1304281.ACM44_11525"/>
<comment type="caution">
    <text evidence="2">The sequence shown here is derived from an EMBL/GenBank/DDBJ whole genome shotgun (WGS) entry which is preliminary data.</text>
</comment>
<name>A0A0J7IX63_9FLAO</name>
<feature type="domain" description="Methyltransferase FkbM" evidence="1">
    <location>
        <begin position="59"/>
        <end position="206"/>
    </location>
</feature>
<dbReference type="OrthoDB" id="9812600at2"/>
<sequence>MTIYQKIAEILQFVLPKFYKERYFKKLEDLSAGNFSEKNMEPELIWIKDYLPKNAVFFDIGANVGTYVYRVEQRLSPKNIYAFEPNPKLFARLQRIFPKVNLFPIALSDKNETAMFKIPVIAGKTYDSRGTLHTDFPEVGEERKITQQVKVMKLDDWSENQNLTRLDFIKIDVEGNEMETLHGAKKTIQKFRPVLMVEMEQRHHEKPLQELVSEIETWDYTAHFMNRENFGLKKIDSTFFEIQKENVLKNKSEYINNIVFVPNYHKKSKE</sequence>
<dbReference type="InterPro" id="IPR029063">
    <property type="entry name" value="SAM-dependent_MTases_sf"/>
</dbReference>
<proteinExistence type="predicted"/>
<evidence type="ECO:0000259" key="1">
    <source>
        <dbReference type="Pfam" id="PF05050"/>
    </source>
</evidence>
<dbReference type="NCBIfam" id="TIGR01444">
    <property type="entry name" value="fkbM_fam"/>
    <property type="match status" value="1"/>
</dbReference>
<keyword evidence="2" id="KW-0489">Methyltransferase</keyword>
<evidence type="ECO:0000313" key="2">
    <source>
        <dbReference type="EMBL" id="KMQ70547.1"/>
    </source>
</evidence>
<gene>
    <name evidence="2" type="ORF">ACM44_11525</name>
</gene>
<reference evidence="2 3" key="1">
    <citation type="journal article" date="2004" name="Int. J. Syst. Evol. Microbiol.">
        <title>Kaistella koreensis gen. nov., sp. nov., a novel member of the Chryseobacterium-Bergeyella-Riemerella branch.</title>
        <authorList>
            <person name="Kim M.K."/>
            <person name="Im W.T."/>
            <person name="Shin Y.K."/>
            <person name="Lim J.H."/>
            <person name="Kim S.H."/>
            <person name="Lee B.C."/>
            <person name="Park M.Y."/>
            <person name="Lee K.Y."/>
            <person name="Lee S.T."/>
        </authorList>
    </citation>
    <scope>NUCLEOTIDE SEQUENCE [LARGE SCALE GENOMIC DNA]</scope>
    <source>
        <strain evidence="2 3">CCUG 49689</strain>
    </source>
</reference>
<dbReference type="Pfam" id="PF05050">
    <property type="entry name" value="Methyltransf_21"/>
    <property type="match status" value="1"/>
</dbReference>
<dbReference type="SUPFAM" id="SSF53335">
    <property type="entry name" value="S-adenosyl-L-methionine-dependent methyltransferases"/>
    <property type="match status" value="1"/>
</dbReference>
<dbReference type="Proteomes" id="UP000035900">
    <property type="component" value="Unassembled WGS sequence"/>
</dbReference>
<accession>A0A0J7IX63</accession>
<dbReference type="GO" id="GO:0032259">
    <property type="term" value="P:methylation"/>
    <property type="evidence" value="ECO:0007669"/>
    <property type="project" value="UniProtKB-KW"/>
</dbReference>
<protein>
    <submittedName>
        <fullName evidence="2">Methyltransferase FkbM</fullName>
    </submittedName>
</protein>
<evidence type="ECO:0000313" key="3">
    <source>
        <dbReference type="Proteomes" id="UP000035900"/>
    </source>
</evidence>